<gene>
    <name evidence="1" type="ORF">GCM10023214_70750</name>
</gene>
<evidence type="ECO:0000313" key="1">
    <source>
        <dbReference type="EMBL" id="GAA4666855.1"/>
    </source>
</evidence>
<name>A0ABP8VMA2_9PSEU</name>
<dbReference type="EMBL" id="BAABIB010000151">
    <property type="protein sequence ID" value="GAA4666855.1"/>
    <property type="molecule type" value="Genomic_DNA"/>
</dbReference>
<keyword evidence="2" id="KW-1185">Reference proteome</keyword>
<accession>A0ABP8VMA2</accession>
<comment type="caution">
    <text evidence="1">The sequence shown here is derived from an EMBL/GenBank/DDBJ whole genome shotgun (WGS) entry which is preliminary data.</text>
</comment>
<protein>
    <recommendedName>
        <fullName evidence="3">2'-5' RNA ligase superfamily protein</fullName>
    </recommendedName>
</protein>
<sequence length="149" mass="15706">MVLTPAAEPLLDAVRRVAPELVRALPAHVSLLYPGPPATAEAAERIAALDLPGEIELTGLLVADGFVGATTPDLDPVLARLRAEFPTTTPYDGRYGDTPPAHVTLALGAGANRVGEVVRELLPCRTPVLGPYFVERTSGGWRPVTSPRP</sequence>
<proteinExistence type="predicted"/>
<evidence type="ECO:0000313" key="2">
    <source>
        <dbReference type="Proteomes" id="UP001500192"/>
    </source>
</evidence>
<reference evidence="2" key="1">
    <citation type="journal article" date="2019" name="Int. J. Syst. Evol. Microbiol.">
        <title>The Global Catalogue of Microorganisms (GCM) 10K type strain sequencing project: providing services to taxonomists for standard genome sequencing and annotation.</title>
        <authorList>
            <consortium name="The Broad Institute Genomics Platform"/>
            <consortium name="The Broad Institute Genome Sequencing Center for Infectious Disease"/>
            <person name="Wu L."/>
            <person name="Ma J."/>
        </authorList>
    </citation>
    <scope>NUCLEOTIDE SEQUENCE [LARGE SCALE GENOMIC DNA]</scope>
    <source>
        <strain evidence="2">JCM 18054</strain>
    </source>
</reference>
<evidence type="ECO:0008006" key="3">
    <source>
        <dbReference type="Google" id="ProtNLM"/>
    </source>
</evidence>
<organism evidence="1 2">
    <name type="scientific">Amycolatopsis dongchuanensis</name>
    <dbReference type="NCBI Taxonomy" id="1070866"/>
    <lineage>
        <taxon>Bacteria</taxon>
        <taxon>Bacillati</taxon>
        <taxon>Actinomycetota</taxon>
        <taxon>Actinomycetes</taxon>
        <taxon>Pseudonocardiales</taxon>
        <taxon>Pseudonocardiaceae</taxon>
        <taxon>Amycolatopsis</taxon>
    </lineage>
</organism>
<dbReference type="Proteomes" id="UP001500192">
    <property type="component" value="Unassembled WGS sequence"/>
</dbReference>
<dbReference type="Pfam" id="PF13563">
    <property type="entry name" value="2_5_RNA_ligase2"/>
    <property type="match status" value="1"/>
</dbReference>